<gene>
    <name evidence="2" type="ORF">AXFE_06570</name>
</gene>
<organism evidence="2 3">
    <name type="scientific">Acidithrix ferrooxidans</name>
    <dbReference type="NCBI Taxonomy" id="1280514"/>
    <lineage>
        <taxon>Bacteria</taxon>
        <taxon>Bacillati</taxon>
        <taxon>Actinomycetota</taxon>
        <taxon>Acidimicrobiia</taxon>
        <taxon>Acidimicrobiales</taxon>
        <taxon>Acidimicrobiaceae</taxon>
        <taxon>Acidithrix</taxon>
    </lineage>
</organism>
<dbReference type="PANTHER" id="PTHR43064">
    <property type="entry name" value="PHOSPHORIBOSYLAMINOIMIDAZOLE CARBOXYLASE-RELATED"/>
    <property type="match status" value="1"/>
</dbReference>
<protein>
    <submittedName>
        <fullName evidence="2">AIR carboxylase</fullName>
    </submittedName>
</protein>
<comment type="caution">
    <text evidence="2">The sequence shown here is derived from an EMBL/GenBank/DDBJ whole genome shotgun (WGS) entry which is preliminary data.</text>
</comment>
<dbReference type="PATRIC" id="fig|1280514.3.peg.886"/>
<dbReference type="PANTHER" id="PTHR43064:SF1">
    <property type="entry name" value="SLL1489 PROTEIN"/>
    <property type="match status" value="1"/>
</dbReference>
<dbReference type="GO" id="GO:0016787">
    <property type="term" value="F:hydrolase activity"/>
    <property type="evidence" value="ECO:0007669"/>
    <property type="project" value="InterPro"/>
</dbReference>
<dbReference type="NCBIfam" id="NF033503">
    <property type="entry name" value="LarB"/>
    <property type="match status" value="1"/>
</dbReference>
<dbReference type="InterPro" id="IPR000031">
    <property type="entry name" value="PurE_dom"/>
</dbReference>
<proteinExistence type="predicted"/>
<evidence type="ECO:0000313" key="3">
    <source>
        <dbReference type="Proteomes" id="UP000032360"/>
    </source>
</evidence>
<dbReference type="SUPFAM" id="SSF52255">
    <property type="entry name" value="N5-CAIR mutase (phosphoribosylaminoimidazole carboxylase, PurE)"/>
    <property type="match status" value="1"/>
</dbReference>
<dbReference type="SMART" id="SM01001">
    <property type="entry name" value="AIRC"/>
    <property type="match status" value="1"/>
</dbReference>
<dbReference type="InterPro" id="IPR039476">
    <property type="entry name" value="P2CMN_synthase_LarB"/>
</dbReference>
<dbReference type="Pfam" id="PF00731">
    <property type="entry name" value="AIRC"/>
    <property type="match status" value="1"/>
</dbReference>
<accession>A0A0D8HKE9</accession>
<feature type="domain" description="PurE" evidence="1">
    <location>
        <begin position="94"/>
        <end position="234"/>
    </location>
</feature>
<evidence type="ECO:0000313" key="2">
    <source>
        <dbReference type="EMBL" id="KJF18430.1"/>
    </source>
</evidence>
<reference evidence="2 3" key="1">
    <citation type="submission" date="2015-01" db="EMBL/GenBank/DDBJ databases">
        <title>Draft genome of the acidophilic iron oxidizer Acidithrix ferrooxidans strain Py-F3.</title>
        <authorList>
            <person name="Poehlein A."/>
            <person name="Eisen S."/>
            <person name="Schloemann M."/>
            <person name="Johnson B.D."/>
            <person name="Daniel R."/>
            <person name="Muehling M."/>
        </authorList>
    </citation>
    <scope>NUCLEOTIDE SEQUENCE [LARGE SCALE GENOMIC DNA]</scope>
    <source>
        <strain evidence="2 3">Py-F3</strain>
    </source>
</reference>
<keyword evidence="3" id="KW-1185">Reference proteome</keyword>
<dbReference type="OrthoDB" id="9782511at2"/>
<dbReference type="GO" id="GO:0006189">
    <property type="term" value="P:'de novo' IMP biosynthetic process"/>
    <property type="evidence" value="ECO:0007669"/>
    <property type="project" value="InterPro"/>
</dbReference>
<evidence type="ECO:0000259" key="1">
    <source>
        <dbReference type="SMART" id="SM01001"/>
    </source>
</evidence>
<dbReference type="AlphaFoldDB" id="A0A0D8HKE9"/>
<dbReference type="STRING" id="1280514.AXFE_06570"/>
<sequence length="242" mass="24750">MSTGDFAEVDHGRFPRIGLPEAIYGPGKTENQIVQLAMEMDAQGQGPVLVTRANSAAVASLLRAFPGAMVYPGRDQFPDALATVVIAANDNRPEKVGIVTAGTTDLVVANEAAGTLSACGIGFDLICDVGVAGIHRLLSKIDQIRKFDVVIVVAGMEGAITSVLGGLISNPIIAVPTSTGYGASQGGQTAMMAMLASCAPGVSVVGVDNGFGAACGAIRIINLLSAKHQEPQEVPTVAEHQN</sequence>
<dbReference type="RefSeq" id="WP_052604434.1">
    <property type="nucleotide sequence ID" value="NZ_JXYS01000017.1"/>
</dbReference>
<dbReference type="Gene3D" id="3.40.50.1970">
    <property type="match status" value="1"/>
</dbReference>
<name>A0A0D8HKE9_9ACTN</name>
<dbReference type="Proteomes" id="UP000032360">
    <property type="component" value="Unassembled WGS sequence"/>
</dbReference>
<dbReference type="EMBL" id="JXYS01000017">
    <property type="protein sequence ID" value="KJF18430.1"/>
    <property type="molecule type" value="Genomic_DNA"/>
</dbReference>